<sequence>MLSNISPKQILLIAVVCLLNLTSYGQADECGFKYTPEAQQYFNSIRQKIKSLEEEFIQQRLSSNSTVITSVPIKAHIIRQTNGLGGLTVSELNDAITEMNAIYVDAGLEFFLCDGINFIDDDNFYSYETNDEAQLFADHSQTNIMNIYFTNSVVSSTSGGSLCGYARFPGGAITENILMANSCATNGSTLSHEVGHFFALSHTHGNSNTPGSTAELVDGSNCATTGDFICDTPADPQLSYGNVNSSCIYTGSTQDANSDFYTPDPENLMSYSRKECRTQFSLQQLARISAIYQSSRNNLICPSFNADFTANETQSCLPNLTVNFTDNSIGATSWSWDVDGDDIIDYTTQNVTHTYNTAGDYDVALTISDGTTSISKMKSDYINVGAPEISTTTIELTLTLDDWPDETTWQLLDENDMALYSGGPYIEGTDDFTTKIEVFNINPNSCYSFVIADAYGDGICCAEGNGSYELRAADNTLLASGGSYGFGTTDNFRSASVLSLNKFKTSTIKLFPNPSSNILNIQSEYLPDSYEIISTLGQVLRTSEINSISEFSIDIKELKEGLYFIKLNKDNASQTLAFVKN</sequence>
<accession>A0ABQ2BXM6</accession>
<feature type="domain" description="PKD" evidence="3">
    <location>
        <begin position="332"/>
        <end position="384"/>
    </location>
</feature>
<dbReference type="Pfam" id="PF18911">
    <property type="entry name" value="PKD_4"/>
    <property type="match status" value="1"/>
</dbReference>
<dbReference type="Proteomes" id="UP000624701">
    <property type="component" value="Unassembled WGS sequence"/>
</dbReference>
<dbReference type="PROSITE" id="PS50093">
    <property type="entry name" value="PKD"/>
    <property type="match status" value="1"/>
</dbReference>
<dbReference type="InterPro" id="IPR000601">
    <property type="entry name" value="PKD_dom"/>
</dbReference>
<dbReference type="RefSeq" id="WP_188374105.1">
    <property type="nucleotide sequence ID" value="NZ_BMDQ01000001.1"/>
</dbReference>
<dbReference type="InterPro" id="IPR024079">
    <property type="entry name" value="MetalloPept_cat_dom_sf"/>
</dbReference>
<evidence type="ECO:0000313" key="5">
    <source>
        <dbReference type="Proteomes" id="UP000624701"/>
    </source>
</evidence>
<dbReference type="SMART" id="SM00089">
    <property type="entry name" value="PKD"/>
    <property type="match status" value="1"/>
</dbReference>
<dbReference type="Gene3D" id="3.40.390.10">
    <property type="entry name" value="Collagenase (Catalytic Domain)"/>
    <property type="match status" value="1"/>
</dbReference>
<evidence type="ECO:0000313" key="4">
    <source>
        <dbReference type="EMBL" id="GGI57231.1"/>
    </source>
</evidence>
<reference evidence="5" key="1">
    <citation type="journal article" date="2019" name="Int. J. Syst. Evol. Microbiol.">
        <title>The Global Catalogue of Microorganisms (GCM) 10K type strain sequencing project: providing services to taxonomists for standard genome sequencing and annotation.</title>
        <authorList>
            <consortium name="The Broad Institute Genomics Platform"/>
            <consortium name="The Broad Institute Genome Sequencing Center for Infectious Disease"/>
            <person name="Wu L."/>
            <person name="Ma J."/>
        </authorList>
    </citation>
    <scope>NUCLEOTIDE SEQUENCE [LARGE SCALE GENOMIC DNA]</scope>
    <source>
        <strain evidence="5">CCM 8681</strain>
    </source>
</reference>
<dbReference type="InterPro" id="IPR013783">
    <property type="entry name" value="Ig-like_fold"/>
</dbReference>
<evidence type="ECO:0000259" key="3">
    <source>
        <dbReference type="PROSITE" id="PS50093"/>
    </source>
</evidence>
<feature type="signal peptide" evidence="2">
    <location>
        <begin position="1"/>
        <end position="27"/>
    </location>
</feature>
<keyword evidence="5" id="KW-1185">Reference proteome</keyword>
<dbReference type="InterPro" id="IPR026444">
    <property type="entry name" value="Secre_tail"/>
</dbReference>
<dbReference type="Gene3D" id="2.60.40.10">
    <property type="entry name" value="Immunoglobulins"/>
    <property type="match status" value="1"/>
</dbReference>
<organism evidence="4 5">
    <name type="scientific">Winogradskyella haliclonae</name>
    <dbReference type="NCBI Taxonomy" id="2048558"/>
    <lineage>
        <taxon>Bacteria</taxon>
        <taxon>Pseudomonadati</taxon>
        <taxon>Bacteroidota</taxon>
        <taxon>Flavobacteriia</taxon>
        <taxon>Flavobacteriales</taxon>
        <taxon>Flavobacteriaceae</taxon>
        <taxon>Winogradskyella</taxon>
    </lineage>
</organism>
<dbReference type="Pfam" id="PF18962">
    <property type="entry name" value="Por_Secre_tail"/>
    <property type="match status" value="1"/>
</dbReference>
<name>A0ABQ2BXM6_9FLAO</name>
<dbReference type="NCBIfam" id="TIGR04183">
    <property type="entry name" value="Por_Secre_tail"/>
    <property type="match status" value="1"/>
</dbReference>
<dbReference type="EMBL" id="BMDQ01000001">
    <property type="protein sequence ID" value="GGI57231.1"/>
    <property type="molecule type" value="Genomic_DNA"/>
</dbReference>
<dbReference type="InterPro" id="IPR022409">
    <property type="entry name" value="PKD/Chitinase_dom"/>
</dbReference>
<dbReference type="CDD" id="cd00146">
    <property type="entry name" value="PKD"/>
    <property type="match status" value="1"/>
</dbReference>
<dbReference type="SUPFAM" id="SSF55486">
    <property type="entry name" value="Metalloproteases ('zincins'), catalytic domain"/>
    <property type="match status" value="1"/>
</dbReference>
<evidence type="ECO:0000256" key="1">
    <source>
        <dbReference type="ARBA" id="ARBA00022729"/>
    </source>
</evidence>
<dbReference type="Pfam" id="PF05572">
    <property type="entry name" value="Peptidase_M43"/>
    <property type="match status" value="1"/>
</dbReference>
<keyword evidence="1 2" id="KW-0732">Signal</keyword>
<comment type="caution">
    <text evidence="4">The sequence shown here is derived from an EMBL/GenBank/DDBJ whole genome shotgun (WGS) entry which is preliminary data.</text>
</comment>
<proteinExistence type="predicted"/>
<evidence type="ECO:0000256" key="2">
    <source>
        <dbReference type="SAM" id="SignalP"/>
    </source>
</evidence>
<dbReference type="InterPro" id="IPR008754">
    <property type="entry name" value="Peptidase_M43"/>
</dbReference>
<protein>
    <recommendedName>
        <fullName evidence="3">PKD domain-containing protein</fullName>
    </recommendedName>
</protein>
<dbReference type="SUPFAM" id="SSF49299">
    <property type="entry name" value="PKD domain"/>
    <property type="match status" value="1"/>
</dbReference>
<gene>
    <name evidence="4" type="ORF">GCM10011444_15400</name>
</gene>
<feature type="chain" id="PRO_5047442493" description="PKD domain-containing protein" evidence="2">
    <location>
        <begin position="28"/>
        <end position="581"/>
    </location>
</feature>
<dbReference type="InterPro" id="IPR035986">
    <property type="entry name" value="PKD_dom_sf"/>
</dbReference>